<dbReference type="NCBIfam" id="TIGR00726">
    <property type="entry name" value="peptidoglycan editing factor PgeF"/>
    <property type="match status" value="1"/>
</dbReference>
<dbReference type="InterPro" id="IPR011324">
    <property type="entry name" value="Cytotoxic_necrot_fac-like_cat"/>
</dbReference>
<organism evidence="13 14">
    <name type="scientific">Heyndrickxia sporothermodurans</name>
    <dbReference type="NCBI Taxonomy" id="46224"/>
    <lineage>
        <taxon>Bacteria</taxon>
        <taxon>Bacillati</taxon>
        <taxon>Bacillota</taxon>
        <taxon>Bacilli</taxon>
        <taxon>Bacillales</taxon>
        <taxon>Bacillaceae</taxon>
        <taxon>Heyndrickxia</taxon>
    </lineage>
</organism>
<evidence type="ECO:0000256" key="12">
    <source>
        <dbReference type="RuleBase" id="RU361274"/>
    </source>
</evidence>
<dbReference type="Pfam" id="PF02578">
    <property type="entry name" value="Cu-oxidase_4"/>
    <property type="match status" value="1"/>
</dbReference>
<dbReference type="Gene3D" id="3.60.140.10">
    <property type="entry name" value="CNF1/YfiH-like putative cysteine hydrolases"/>
    <property type="match status" value="1"/>
</dbReference>
<comment type="caution">
    <text evidence="13">The sequence shown here is derived from an EMBL/GenBank/DDBJ whole genome shotgun (WGS) entry which is preliminary data.</text>
</comment>
<evidence type="ECO:0000256" key="8">
    <source>
        <dbReference type="ARBA" id="ARBA00022833"/>
    </source>
</evidence>
<dbReference type="STRING" id="46224.B4102_1245"/>
<reference evidence="13 14" key="1">
    <citation type="submission" date="2016-01" db="EMBL/GenBank/DDBJ databases">
        <title>Genome Sequences of Twelve Sporeforming Bacillus Species Isolated from Foods.</title>
        <authorList>
            <person name="Berendsen E.M."/>
            <person name="Wells-Bennik M.H."/>
            <person name="Krawcyk A.O."/>
            <person name="De Jong A."/>
            <person name="Holsappel S."/>
            <person name="Eijlander R.T."/>
            <person name="Kuipers O.P."/>
        </authorList>
    </citation>
    <scope>NUCLEOTIDE SEQUENCE [LARGE SCALE GENOMIC DNA]</scope>
    <source>
        <strain evidence="13 14">B4102</strain>
    </source>
</reference>
<dbReference type="PANTHER" id="PTHR30616:SF2">
    <property type="entry name" value="PURINE NUCLEOSIDE PHOSPHORYLASE LACC1"/>
    <property type="match status" value="1"/>
</dbReference>
<dbReference type="GO" id="GO:0005507">
    <property type="term" value="F:copper ion binding"/>
    <property type="evidence" value="ECO:0007669"/>
    <property type="project" value="TreeGrafter"/>
</dbReference>
<accession>A0A150L767</accession>
<evidence type="ECO:0000256" key="9">
    <source>
        <dbReference type="ARBA" id="ARBA00047989"/>
    </source>
</evidence>
<evidence type="ECO:0000256" key="6">
    <source>
        <dbReference type="ARBA" id="ARBA00022723"/>
    </source>
</evidence>
<comment type="catalytic activity">
    <reaction evidence="9">
        <text>adenosine + H2O + H(+) = inosine + NH4(+)</text>
        <dbReference type="Rhea" id="RHEA:24408"/>
        <dbReference type="ChEBI" id="CHEBI:15377"/>
        <dbReference type="ChEBI" id="CHEBI:15378"/>
        <dbReference type="ChEBI" id="CHEBI:16335"/>
        <dbReference type="ChEBI" id="CHEBI:17596"/>
        <dbReference type="ChEBI" id="CHEBI:28938"/>
        <dbReference type="EC" id="3.5.4.4"/>
    </reaction>
    <physiologicalReaction direction="left-to-right" evidence="9">
        <dbReference type="Rhea" id="RHEA:24409"/>
    </physiologicalReaction>
</comment>
<dbReference type="RefSeq" id="WP_066230093.1">
    <property type="nucleotide sequence ID" value="NZ_JBHJSX010000002.1"/>
</dbReference>
<evidence type="ECO:0000256" key="10">
    <source>
        <dbReference type="ARBA" id="ARBA00048968"/>
    </source>
</evidence>
<dbReference type="GO" id="GO:0017061">
    <property type="term" value="F:S-methyl-5-thioadenosine phosphorylase activity"/>
    <property type="evidence" value="ECO:0007669"/>
    <property type="project" value="UniProtKB-EC"/>
</dbReference>
<name>A0A150L767_9BACI</name>
<evidence type="ECO:0000313" key="14">
    <source>
        <dbReference type="Proteomes" id="UP000075666"/>
    </source>
</evidence>
<sequence>MFEPFQKKEKEYFIIESWNRLNSNLIAGFTTKNGGKSKNEFQTLNCGFHVGDALTDVQQNRQLLSTKLDFDINSWVGAEQTHGCRIAKVGESEAGKGALDYESSLQNTDGLYTEEKNTLLTLCFADCVPLYFFAPDYNMIGIAHAGWKGTVDGIGKKMVEKWTSEGIAVQHIQAVIGPSICKDCYVVDNRVIAKVNNWMKPNIEIPYEEITPGQFKLDLKKLNQFILELSGIPPENIYLTNYCTRCDQDEFFSHRRDYGKTGRMLSFIGLKGASS</sequence>
<keyword evidence="7" id="KW-0378">Hydrolase</keyword>
<dbReference type="SUPFAM" id="SSF64438">
    <property type="entry name" value="CNF1/YfiH-like putative cysteine hydrolases"/>
    <property type="match status" value="1"/>
</dbReference>
<dbReference type="OrthoDB" id="4279at2"/>
<comment type="catalytic activity">
    <reaction evidence="11">
        <text>S-methyl-5'-thioadenosine + phosphate = 5-(methylsulfanyl)-alpha-D-ribose 1-phosphate + adenine</text>
        <dbReference type="Rhea" id="RHEA:11852"/>
        <dbReference type="ChEBI" id="CHEBI:16708"/>
        <dbReference type="ChEBI" id="CHEBI:17509"/>
        <dbReference type="ChEBI" id="CHEBI:43474"/>
        <dbReference type="ChEBI" id="CHEBI:58533"/>
        <dbReference type="EC" id="2.4.2.28"/>
    </reaction>
    <physiologicalReaction direction="left-to-right" evidence="11">
        <dbReference type="Rhea" id="RHEA:11853"/>
    </physiologicalReaction>
</comment>
<keyword evidence="8" id="KW-0862">Zinc</keyword>
<keyword evidence="14" id="KW-1185">Reference proteome</keyword>
<comment type="catalytic activity">
    <reaction evidence="1">
        <text>inosine + phosphate = alpha-D-ribose 1-phosphate + hypoxanthine</text>
        <dbReference type="Rhea" id="RHEA:27646"/>
        <dbReference type="ChEBI" id="CHEBI:17368"/>
        <dbReference type="ChEBI" id="CHEBI:17596"/>
        <dbReference type="ChEBI" id="CHEBI:43474"/>
        <dbReference type="ChEBI" id="CHEBI:57720"/>
        <dbReference type="EC" id="2.4.2.1"/>
    </reaction>
    <physiologicalReaction direction="left-to-right" evidence="1">
        <dbReference type="Rhea" id="RHEA:27647"/>
    </physiologicalReaction>
</comment>
<dbReference type="AlphaFoldDB" id="A0A150L767"/>
<comment type="cofactor">
    <cofactor evidence="2">
        <name>Zn(2+)</name>
        <dbReference type="ChEBI" id="CHEBI:29105"/>
    </cofactor>
</comment>
<dbReference type="PATRIC" id="fig|46224.3.peg.2480"/>
<evidence type="ECO:0000256" key="4">
    <source>
        <dbReference type="ARBA" id="ARBA00007353"/>
    </source>
</evidence>
<comment type="similarity">
    <text evidence="4 12">Belongs to the purine nucleoside phosphorylase YfiH/LACC1 family.</text>
</comment>
<evidence type="ECO:0000256" key="2">
    <source>
        <dbReference type="ARBA" id="ARBA00001947"/>
    </source>
</evidence>
<dbReference type="EMBL" id="LQYN01000034">
    <property type="protein sequence ID" value="KYD08163.1"/>
    <property type="molecule type" value="Genomic_DNA"/>
</dbReference>
<proteinExistence type="inferred from homology"/>
<dbReference type="InterPro" id="IPR038371">
    <property type="entry name" value="Cu_polyphenol_OxRdtase_sf"/>
</dbReference>
<gene>
    <name evidence="13" type="ORF">B4102_1245</name>
</gene>
<comment type="function">
    <text evidence="3">Purine nucleoside enzyme that catalyzes the phosphorolysis of adenosine and inosine nucleosides, yielding D-ribose 1-phosphate and the respective free bases, adenine and hypoxanthine. Also catalyzes the phosphorolysis of S-methyl-5'-thioadenosine into adenine and S-methyl-5-thio-alpha-D-ribose 1-phosphate. Also has adenosine deaminase activity.</text>
</comment>
<protein>
    <recommendedName>
        <fullName evidence="12">Purine nucleoside phosphorylase</fullName>
    </recommendedName>
</protein>
<comment type="catalytic activity">
    <reaction evidence="10">
        <text>adenosine + phosphate = alpha-D-ribose 1-phosphate + adenine</text>
        <dbReference type="Rhea" id="RHEA:27642"/>
        <dbReference type="ChEBI" id="CHEBI:16335"/>
        <dbReference type="ChEBI" id="CHEBI:16708"/>
        <dbReference type="ChEBI" id="CHEBI:43474"/>
        <dbReference type="ChEBI" id="CHEBI:57720"/>
        <dbReference type="EC" id="2.4.2.1"/>
    </reaction>
    <physiologicalReaction direction="left-to-right" evidence="10">
        <dbReference type="Rhea" id="RHEA:27643"/>
    </physiologicalReaction>
</comment>
<evidence type="ECO:0000256" key="11">
    <source>
        <dbReference type="ARBA" id="ARBA00049893"/>
    </source>
</evidence>
<dbReference type="CDD" id="cd16833">
    <property type="entry name" value="YfiH"/>
    <property type="match status" value="1"/>
</dbReference>
<dbReference type="PANTHER" id="PTHR30616">
    <property type="entry name" value="UNCHARACTERIZED PROTEIN YFIH"/>
    <property type="match status" value="1"/>
</dbReference>
<keyword evidence="5" id="KW-0808">Transferase</keyword>
<evidence type="ECO:0000256" key="7">
    <source>
        <dbReference type="ARBA" id="ARBA00022801"/>
    </source>
</evidence>
<dbReference type="Proteomes" id="UP000075666">
    <property type="component" value="Unassembled WGS sequence"/>
</dbReference>
<dbReference type="GO" id="GO:0016787">
    <property type="term" value="F:hydrolase activity"/>
    <property type="evidence" value="ECO:0007669"/>
    <property type="project" value="UniProtKB-KW"/>
</dbReference>
<keyword evidence="6" id="KW-0479">Metal-binding</keyword>
<evidence type="ECO:0000256" key="1">
    <source>
        <dbReference type="ARBA" id="ARBA00000553"/>
    </source>
</evidence>
<evidence type="ECO:0000313" key="13">
    <source>
        <dbReference type="EMBL" id="KYD08163.1"/>
    </source>
</evidence>
<dbReference type="InterPro" id="IPR003730">
    <property type="entry name" value="Cu_polyphenol_OxRdtase"/>
</dbReference>
<evidence type="ECO:0000256" key="5">
    <source>
        <dbReference type="ARBA" id="ARBA00022679"/>
    </source>
</evidence>
<evidence type="ECO:0000256" key="3">
    <source>
        <dbReference type="ARBA" id="ARBA00003215"/>
    </source>
</evidence>